<keyword evidence="7" id="KW-0346">Stress response</keyword>
<keyword evidence="5" id="KW-0378">Hydrolase</keyword>
<dbReference type="KEGG" id="amuc:Pan181_08050"/>
<organism evidence="8 9">
    <name type="scientific">Aeoliella mucimassa</name>
    <dbReference type="NCBI Taxonomy" id="2527972"/>
    <lineage>
        <taxon>Bacteria</taxon>
        <taxon>Pseudomonadati</taxon>
        <taxon>Planctomycetota</taxon>
        <taxon>Planctomycetia</taxon>
        <taxon>Pirellulales</taxon>
        <taxon>Lacipirellulaceae</taxon>
        <taxon>Aeoliella</taxon>
    </lineage>
</organism>
<proteinExistence type="inferred from homology"/>
<dbReference type="PANTHER" id="PTHR34873">
    <property type="entry name" value="SSR1766 PROTEIN"/>
    <property type="match status" value="1"/>
</dbReference>
<evidence type="ECO:0000256" key="5">
    <source>
        <dbReference type="ARBA" id="ARBA00022801"/>
    </source>
</evidence>
<dbReference type="GO" id="GO:0016787">
    <property type="term" value="F:hydrolase activity"/>
    <property type="evidence" value="ECO:0007669"/>
    <property type="project" value="UniProtKB-KW"/>
</dbReference>
<evidence type="ECO:0000256" key="6">
    <source>
        <dbReference type="ARBA" id="ARBA00022884"/>
    </source>
</evidence>
<evidence type="ECO:0000256" key="1">
    <source>
        <dbReference type="ARBA" id="ARBA00006620"/>
    </source>
</evidence>
<dbReference type="RefSeq" id="WP_145245573.1">
    <property type="nucleotide sequence ID" value="NZ_CP036278.1"/>
</dbReference>
<sequence length="76" mass="8608">MSKQLPVLSSREVIKALEKSGFYTIPNRGKGSHVFLYRDDPPKGITIPNNRELKRGTLRAIIRQADLTVEEFLALL</sequence>
<evidence type="ECO:0000256" key="4">
    <source>
        <dbReference type="ARBA" id="ARBA00022759"/>
    </source>
</evidence>
<comment type="similarity">
    <text evidence="1">Belongs to the HicA mRNA interferase family.</text>
</comment>
<reference evidence="8 9" key="1">
    <citation type="submission" date="2019-02" db="EMBL/GenBank/DDBJ databases">
        <title>Deep-cultivation of Planctomycetes and their phenomic and genomic characterization uncovers novel biology.</title>
        <authorList>
            <person name="Wiegand S."/>
            <person name="Jogler M."/>
            <person name="Boedeker C."/>
            <person name="Pinto D."/>
            <person name="Vollmers J."/>
            <person name="Rivas-Marin E."/>
            <person name="Kohn T."/>
            <person name="Peeters S.H."/>
            <person name="Heuer A."/>
            <person name="Rast P."/>
            <person name="Oberbeckmann S."/>
            <person name="Bunk B."/>
            <person name="Jeske O."/>
            <person name="Meyerdierks A."/>
            <person name="Storesund J.E."/>
            <person name="Kallscheuer N."/>
            <person name="Luecker S."/>
            <person name="Lage O.M."/>
            <person name="Pohl T."/>
            <person name="Merkel B.J."/>
            <person name="Hornburger P."/>
            <person name="Mueller R.-W."/>
            <person name="Bruemmer F."/>
            <person name="Labrenz M."/>
            <person name="Spormann A.M."/>
            <person name="Op den Camp H."/>
            <person name="Overmann J."/>
            <person name="Amann R."/>
            <person name="Jetten M.S.M."/>
            <person name="Mascher T."/>
            <person name="Medema M.H."/>
            <person name="Devos D.P."/>
            <person name="Kaster A.-K."/>
            <person name="Ovreas L."/>
            <person name="Rohde M."/>
            <person name="Galperin M.Y."/>
            <person name="Jogler C."/>
        </authorList>
    </citation>
    <scope>NUCLEOTIDE SEQUENCE [LARGE SCALE GENOMIC DNA]</scope>
    <source>
        <strain evidence="8 9">Pan181</strain>
    </source>
</reference>
<gene>
    <name evidence="8" type="ORF">Pan181_08050</name>
</gene>
<keyword evidence="4" id="KW-0255">Endonuclease</keyword>
<keyword evidence="9" id="KW-1185">Reference proteome</keyword>
<dbReference type="EMBL" id="CP036278">
    <property type="protein sequence ID" value="QDU54622.1"/>
    <property type="molecule type" value="Genomic_DNA"/>
</dbReference>
<dbReference type="Pfam" id="PF07927">
    <property type="entry name" value="HicA_toxin"/>
    <property type="match status" value="1"/>
</dbReference>
<keyword evidence="6" id="KW-0694">RNA-binding</keyword>
<dbReference type="Gene3D" id="3.30.920.30">
    <property type="entry name" value="Hypothetical protein"/>
    <property type="match status" value="1"/>
</dbReference>
<dbReference type="AlphaFoldDB" id="A0A518AIR9"/>
<dbReference type="OrthoDB" id="121656at2"/>
<accession>A0A518AIR9</accession>
<keyword evidence="2" id="KW-1277">Toxin-antitoxin system</keyword>
<dbReference type="InterPro" id="IPR038570">
    <property type="entry name" value="HicA_sf"/>
</dbReference>
<dbReference type="SUPFAM" id="SSF54786">
    <property type="entry name" value="YcfA/nrd intein domain"/>
    <property type="match status" value="1"/>
</dbReference>
<dbReference type="GO" id="GO:0003729">
    <property type="term" value="F:mRNA binding"/>
    <property type="evidence" value="ECO:0007669"/>
    <property type="project" value="InterPro"/>
</dbReference>
<dbReference type="GO" id="GO:0004519">
    <property type="term" value="F:endonuclease activity"/>
    <property type="evidence" value="ECO:0007669"/>
    <property type="project" value="UniProtKB-KW"/>
</dbReference>
<evidence type="ECO:0000313" key="9">
    <source>
        <dbReference type="Proteomes" id="UP000315750"/>
    </source>
</evidence>
<evidence type="ECO:0000256" key="7">
    <source>
        <dbReference type="ARBA" id="ARBA00023016"/>
    </source>
</evidence>
<dbReference type="PANTHER" id="PTHR34873:SF3">
    <property type="entry name" value="ADDICTION MODULE TOXIN, HICA FAMILY"/>
    <property type="match status" value="1"/>
</dbReference>
<name>A0A518AIR9_9BACT</name>
<dbReference type="Proteomes" id="UP000315750">
    <property type="component" value="Chromosome"/>
</dbReference>
<dbReference type="InterPro" id="IPR012933">
    <property type="entry name" value="HicA_mRNA_interferase"/>
</dbReference>
<evidence type="ECO:0000256" key="3">
    <source>
        <dbReference type="ARBA" id="ARBA00022722"/>
    </source>
</evidence>
<evidence type="ECO:0000256" key="2">
    <source>
        <dbReference type="ARBA" id="ARBA00022649"/>
    </source>
</evidence>
<keyword evidence="3" id="KW-0540">Nuclease</keyword>
<protein>
    <submittedName>
        <fullName evidence="8">YcfA-like protein</fullName>
    </submittedName>
</protein>
<evidence type="ECO:0000313" key="8">
    <source>
        <dbReference type="EMBL" id="QDU54622.1"/>
    </source>
</evidence>